<dbReference type="EMBL" id="JABBNB010000042">
    <property type="protein sequence ID" value="NMO04816.1"/>
    <property type="molecule type" value="Genomic_DNA"/>
</dbReference>
<dbReference type="InterPro" id="IPR050638">
    <property type="entry name" value="AA-Vitamin_Transporters"/>
</dbReference>
<dbReference type="PANTHER" id="PTHR32322">
    <property type="entry name" value="INNER MEMBRANE TRANSPORTER"/>
    <property type="match status" value="1"/>
</dbReference>
<feature type="transmembrane region" description="Helical" evidence="7">
    <location>
        <begin position="84"/>
        <end position="104"/>
    </location>
</feature>
<evidence type="ECO:0000256" key="6">
    <source>
        <dbReference type="SAM" id="MobiDB-lite"/>
    </source>
</evidence>
<evidence type="ECO:0000256" key="3">
    <source>
        <dbReference type="ARBA" id="ARBA00022692"/>
    </source>
</evidence>
<evidence type="ECO:0000313" key="9">
    <source>
        <dbReference type="EMBL" id="NMO04816.1"/>
    </source>
</evidence>
<dbReference type="GO" id="GO:0016020">
    <property type="term" value="C:membrane"/>
    <property type="evidence" value="ECO:0007669"/>
    <property type="project" value="UniProtKB-SubCell"/>
</dbReference>
<dbReference type="Pfam" id="PF00892">
    <property type="entry name" value="EamA"/>
    <property type="match status" value="2"/>
</dbReference>
<feature type="transmembrane region" description="Helical" evidence="7">
    <location>
        <begin position="230"/>
        <end position="248"/>
    </location>
</feature>
<keyword evidence="4 7" id="KW-1133">Transmembrane helix</keyword>
<feature type="transmembrane region" description="Helical" evidence="7">
    <location>
        <begin position="154"/>
        <end position="177"/>
    </location>
</feature>
<evidence type="ECO:0000256" key="4">
    <source>
        <dbReference type="ARBA" id="ARBA00022989"/>
    </source>
</evidence>
<sequence length="331" mass="33751">MIAIILASVFWGTTGTAATLLPTTVSPLATGAATMSIGGALLALSAPRESLKVFRGGRATWRWLVPGAVGVVAYPLAFYSSMSLAGVAIGNVVSLGTAPLFAALLEQLLDPRDRHRPTTPRWRLSAAVAIAGIALLAAFGHGESAGTHASNVPLGVGLGAVAGFAYALYSYTAARLIGEGWSSRGTVSAQFAIGGIALLPILMTTGGPLLDGGVADSTPLTDLFGTPPSLLVVAYLATVPMFAAYILFGRGLRTVPASRATTVTLLEPLVATLLAVGLVGERLTVFGWTGMLLVFGGVTAVVTEKHVTPASPHIRLNETSSPGSTHDSPVA</sequence>
<evidence type="ECO:0000256" key="2">
    <source>
        <dbReference type="ARBA" id="ARBA00007362"/>
    </source>
</evidence>
<evidence type="ECO:0000313" key="10">
    <source>
        <dbReference type="Proteomes" id="UP000550729"/>
    </source>
</evidence>
<keyword evidence="3 7" id="KW-0812">Transmembrane</keyword>
<feature type="transmembrane region" description="Helical" evidence="7">
    <location>
        <begin position="189"/>
        <end position="210"/>
    </location>
</feature>
<keyword evidence="10" id="KW-1185">Reference proteome</keyword>
<feature type="transmembrane region" description="Helical" evidence="7">
    <location>
        <begin position="124"/>
        <end position="142"/>
    </location>
</feature>
<dbReference type="AlphaFoldDB" id="A0A848L1Z6"/>
<feature type="compositionally biased region" description="Polar residues" evidence="6">
    <location>
        <begin position="317"/>
        <end position="331"/>
    </location>
</feature>
<comment type="caution">
    <text evidence="9">The sequence shown here is derived from an EMBL/GenBank/DDBJ whole genome shotgun (WGS) entry which is preliminary data.</text>
</comment>
<dbReference type="SUPFAM" id="SSF103481">
    <property type="entry name" value="Multidrug resistance efflux transporter EmrE"/>
    <property type="match status" value="2"/>
</dbReference>
<comment type="similarity">
    <text evidence="2">Belongs to the EamA transporter family.</text>
</comment>
<evidence type="ECO:0000256" key="7">
    <source>
        <dbReference type="SAM" id="Phobius"/>
    </source>
</evidence>
<dbReference type="InterPro" id="IPR037185">
    <property type="entry name" value="EmrE-like"/>
</dbReference>
<protein>
    <submittedName>
        <fullName evidence="9">EamA family transporter</fullName>
    </submittedName>
</protein>
<evidence type="ECO:0000256" key="1">
    <source>
        <dbReference type="ARBA" id="ARBA00004141"/>
    </source>
</evidence>
<evidence type="ECO:0000256" key="5">
    <source>
        <dbReference type="ARBA" id="ARBA00023136"/>
    </source>
</evidence>
<feature type="domain" description="EamA" evidence="8">
    <location>
        <begin position="154"/>
        <end position="302"/>
    </location>
</feature>
<feature type="transmembrane region" description="Helical" evidence="7">
    <location>
        <begin position="59"/>
        <end position="78"/>
    </location>
</feature>
<feature type="domain" description="EamA" evidence="8">
    <location>
        <begin position="2"/>
        <end position="136"/>
    </location>
</feature>
<reference evidence="9 10" key="1">
    <citation type="submission" date="2020-04" db="EMBL/GenBank/DDBJ databases">
        <title>Gordonia sp. nov. TBRC 11910.</title>
        <authorList>
            <person name="Suriyachadkun C."/>
        </authorList>
    </citation>
    <scope>NUCLEOTIDE SEQUENCE [LARGE SCALE GENOMIC DNA]</scope>
    <source>
        <strain evidence="9 10">TBRC 11910</strain>
    </source>
</reference>
<name>A0A848L1Z6_9ACTN</name>
<feature type="region of interest" description="Disordered" evidence="6">
    <location>
        <begin position="312"/>
        <end position="331"/>
    </location>
</feature>
<proteinExistence type="inferred from homology"/>
<dbReference type="RefSeq" id="WP_170197323.1">
    <property type="nucleotide sequence ID" value="NZ_JABBNB010000042.1"/>
</dbReference>
<feature type="transmembrane region" description="Helical" evidence="7">
    <location>
        <begin position="27"/>
        <end position="47"/>
    </location>
</feature>
<gene>
    <name evidence="9" type="ORF">HH308_26685</name>
</gene>
<accession>A0A848L1Z6</accession>
<comment type="subcellular location">
    <subcellularLocation>
        <location evidence="1">Membrane</location>
        <topology evidence="1">Multi-pass membrane protein</topology>
    </subcellularLocation>
</comment>
<evidence type="ECO:0000259" key="8">
    <source>
        <dbReference type="Pfam" id="PF00892"/>
    </source>
</evidence>
<dbReference type="Gene3D" id="1.10.3730.20">
    <property type="match status" value="1"/>
</dbReference>
<dbReference type="Proteomes" id="UP000550729">
    <property type="component" value="Unassembled WGS sequence"/>
</dbReference>
<organism evidence="9 10">
    <name type="scientific">Gordonia asplenii</name>
    <dbReference type="NCBI Taxonomy" id="2725283"/>
    <lineage>
        <taxon>Bacteria</taxon>
        <taxon>Bacillati</taxon>
        <taxon>Actinomycetota</taxon>
        <taxon>Actinomycetes</taxon>
        <taxon>Mycobacteriales</taxon>
        <taxon>Gordoniaceae</taxon>
        <taxon>Gordonia</taxon>
    </lineage>
</organism>
<dbReference type="InterPro" id="IPR000620">
    <property type="entry name" value="EamA_dom"/>
</dbReference>
<keyword evidence="5 7" id="KW-0472">Membrane</keyword>
<dbReference type="PANTHER" id="PTHR32322:SF2">
    <property type="entry name" value="EAMA DOMAIN-CONTAINING PROTEIN"/>
    <property type="match status" value="1"/>
</dbReference>